<dbReference type="InParanoid" id="A0A0C2SUL3"/>
<reference evidence="1 2" key="1">
    <citation type="submission" date="2014-04" db="EMBL/GenBank/DDBJ databases">
        <title>Evolutionary Origins and Diversification of the Mycorrhizal Mutualists.</title>
        <authorList>
            <consortium name="DOE Joint Genome Institute"/>
            <consortium name="Mycorrhizal Genomics Consortium"/>
            <person name="Kohler A."/>
            <person name="Kuo A."/>
            <person name="Nagy L.G."/>
            <person name="Floudas D."/>
            <person name="Copeland A."/>
            <person name="Barry K.W."/>
            <person name="Cichocki N."/>
            <person name="Veneault-Fourrey C."/>
            <person name="LaButti K."/>
            <person name="Lindquist E.A."/>
            <person name="Lipzen A."/>
            <person name="Lundell T."/>
            <person name="Morin E."/>
            <person name="Murat C."/>
            <person name="Riley R."/>
            <person name="Ohm R."/>
            <person name="Sun H."/>
            <person name="Tunlid A."/>
            <person name="Henrissat B."/>
            <person name="Grigoriev I.V."/>
            <person name="Hibbett D.S."/>
            <person name="Martin F."/>
        </authorList>
    </citation>
    <scope>NUCLEOTIDE SEQUENCE [LARGE SCALE GENOMIC DNA]</scope>
    <source>
        <strain evidence="1 2">Koide BX008</strain>
    </source>
</reference>
<dbReference type="HOGENOM" id="CLU_2903698_0_0_1"/>
<protein>
    <submittedName>
        <fullName evidence="1">Uncharacterized protein</fullName>
    </submittedName>
</protein>
<accession>A0A0C2SUL3</accession>
<keyword evidence="2" id="KW-1185">Reference proteome</keyword>
<sequence length="62" mass="7063">MCSVVPLQASPHISEFTGLTRINGTQRLLVYDSFQNVSIKLDRLQYKKTRSTLGGSRNRSRH</sequence>
<evidence type="ECO:0000313" key="1">
    <source>
        <dbReference type="EMBL" id="KIL57759.1"/>
    </source>
</evidence>
<organism evidence="1 2">
    <name type="scientific">Amanita muscaria (strain Koide BX008)</name>
    <dbReference type="NCBI Taxonomy" id="946122"/>
    <lineage>
        <taxon>Eukaryota</taxon>
        <taxon>Fungi</taxon>
        <taxon>Dikarya</taxon>
        <taxon>Basidiomycota</taxon>
        <taxon>Agaricomycotina</taxon>
        <taxon>Agaricomycetes</taxon>
        <taxon>Agaricomycetidae</taxon>
        <taxon>Agaricales</taxon>
        <taxon>Pluteineae</taxon>
        <taxon>Amanitaceae</taxon>
        <taxon>Amanita</taxon>
    </lineage>
</organism>
<dbReference type="EMBL" id="KN818358">
    <property type="protein sequence ID" value="KIL57759.1"/>
    <property type="molecule type" value="Genomic_DNA"/>
</dbReference>
<dbReference type="Proteomes" id="UP000054549">
    <property type="component" value="Unassembled WGS sequence"/>
</dbReference>
<evidence type="ECO:0000313" key="2">
    <source>
        <dbReference type="Proteomes" id="UP000054549"/>
    </source>
</evidence>
<gene>
    <name evidence="1" type="ORF">M378DRAFT_361402</name>
</gene>
<dbReference type="AlphaFoldDB" id="A0A0C2SUL3"/>
<proteinExistence type="predicted"/>
<name>A0A0C2SUL3_AMAMK</name>